<feature type="compositionally biased region" description="Low complexity" evidence="1">
    <location>
        <begin position="116"/>
        <end position="134"/>
    </location>
</feature>
<dbReference type="InterPro" id="IPR022024">
    <property type="entry name" value="DUF3602"/>
</dbReference>
<name>A0AAI8VSS9_9PEZI</name>
<evidence type="ECO:0000313" key="3">
    <source>
        <dbReference type="Proteomes" id="UP001295740"/>
    </source>
</evidence>
<evidence type="ECO:0000256" key="1">
    <source>
        <dbReference type="SAM" id="MobiDB-lite"/>
    </source>
</evidence>
<protein>
    <submittedName>
        <fullName evidence="2">Uu.00g059040.m01.CDS01</fullName>
    </submittedName>
</protein>
<feature type="compositionally biased region" description="Pro residues" evidence="1">
    <location>
        <begin position="54"/>
        <end position="66"/>
    </location>
</feature>
<feature type="compositionally biased region" description="Low complexity" evidence="1">
    <location>
        <begin position="67"/>
        <end position="81"/>
    </location>
</feature>
<dbReference type="PANTHER" id="PTHR34693:SF5">
    <property type="match status" value="1"/>
</dbReference>
<gene>
    <name evidence="2" type="ORF">KHLLAP_LOCUS10472</name>
</gene>
<evidence type="ECO:0000313" key="2">
    <source>
        <dbReference type="EMBL" id="CAJ2510004.1"/>
    </source>
</evidence>
<proteinExistence type="predicted"/>
<accession>A0AAI8VSS9</accession>
<organism evidence="2 3">
    <name type="scientific">Anthostomella pinea</name>
    <dbReference type="NCBI Taxonomy" id="933095"/>
    <lineage>
        <taxon>Eukaryota</taxon>
        <taxon>Fungi</taxon>
        <taxon>Dikarya</taxon>
        <taxon>Ascomycota</taxon>
        <taxon>Pezizomycotina</taxon>
        <taxon>Sordariomycetes</taxon>
        <taxon>Xylariomycetidae</taxon>
        <taxon>Xylariales</taxon>
        <taxon>Xylariaceae</taxon>
        <taxon>Anthostomella</taxon>
    </lineage>
</organism>
<keyword evidence="3" id="KW-1185">Reference proteome</keyword>
<dbReference type="InterPro" id="IPR053203">
    <property type="entry name" value="Cisplatin_resist-associated"/>
</dbReference>
<dbReference type="AlphaFoldDB" id="A0AAI8VSS9"/>
<comment type="caution">
    <text evidence="2">The sequence shown here is derived from an EMBL/GenBank/DDBJ whole genome shotgun (WGS) entry which is preliminary data.</text>
</comment>
<feature type="region of interest" description="Disordered" evidence="1">
    <location>
        <begin position="1"/>
        <end position="173"/>
    </location>
</feature>
<dbReference type="EMBL" id="CAUWAG010000013">
    <property type="protein sequence ID" value="CAJ2510004.1"/>
    <property type="molecule type" value="Genomic_DNA"/>
</dbReference>
<dbReference type="PANTHER" id="PTHR34693">
    <property type="entry name" value="PROTEIN PAR32"/>
    <property type="match status" value="1"/>
</dbReference>
<dbReference type="Proteomes" id="UP001295740">
    <property type="component" value="Unassembled WGS sequence"/>
</dbReference>
<dbReference type="Pfam" id="PF12223">
    <property type="entry name" value="DUF3602"/>
    <property type="match status" value="1"/>
</dbReference>
<feature type="compositionally biased region" description="Low complexity" evidence="1">
    <location>
        <begin position="94"/>
        <end position="108"/>
    </location>
</feature>
<sequence>MADVYRRSGRGGAGNFYSQKDIDDVVNRAGPEDDLEAQKASLPIDDTPTDPADAPAPAPAPAPTPTAPQSQPQSQTPYPYARSGRGGAGNFIDTTVLPPLTTGTTNPLSMHPVSPSPNSTPNSTTTSTSTSTPTLTAPARSVYSGRGGAGNWTSSGDSGEVYDAEQERRRKQALDGDILRDIRENLPLPPRIHYTHGPGRGRRPEHAVDS</sequence>
<reference evidence="2" key="1">
    <citation type="submission" date="2023-10" db="EMBL/GenBank/DDBJ databases">
        <authorList>
            <person name="Hackl T."/>
        </authorList>
    </citation>
    <scope>NUCLEOTIDE SEQUENCE</scope>
</reference>
<feature type="region of interest" description="Disordered" evidence="1">
    <location>
        <begin position="188"/>
        <end position="210"/>
    </location>
</feature>